<dbReference type="PRINTS" id="PR00039">
    <property type="entry name" value="HTHLYSR"/>
</dbReference>
<dbReference type="InterPro" id="IPR000847">
    <property type="entry name" value="LysR_HTH_N"/>
</dbReference>
<dbReference type="InterPro" id="IPR005119">
    <property type="entry name" value="LysR_subst-bd"/>
</dbReference>
<reference evidence="6 7" key="1">
    <citation type="submission" date="2018-09" db="EMBL/GenBank/DDBJ databases">
        <authorList>
            <person name="Wang Z."/>
        </authorList>
    </citation>
    <scope>NUCLEOTIDE SEQUENCE [LARGE SCALE GENOMIC DNA]</scope>
    <source>
        <strain evidence="6 7">ALS 81</strain>
    </source>
</reference>
<dbReference type="Gene3D" id="1.10.10.10">
    <property type="entry name" value="Winged helix-like DNA-binding domain superfamily/Winged helix DNA-binding domain"/>
    <property type="match status" value="1"/>
</dbReference>
<keyword evidence="4" id="KW-0804">Transcription</keyword>
<dbReference type="Proteomes" id="UP000286482">
    <property type="component" value="Unassembled WGS sequence"/>
</dbReference>
<dbReference type="CDD" id="cd05466">
    <property type="entry name" value="PBP2_LTTR_substrate"/>
    <property type="match status" value="1"/>
</dbReference>
<dbReference type="Gene3D" id="3.40.190.290">
    <property type="match status" value="1"/>
</dbReference>
<keyword evidence="3" id="KW-0238">DNA-binding</keyword>
<dbReference type="GO" id="GO:0003700">
    <property type="term" value="F:DNA-binding transcription factor activity"/>
    <property type="evidence" value="ECO:0007669"/>
    <property type="project" value="InterPro"/>
</dbReference>
<evidence type="ECO:0000256" key="3">
    <source>
        <dbReference type="ARBA" id="ARBA00023125"/>
    </source>
</evidence>
<evidence type="ECO:0000313" key="6">
    <source>
        <dbReference type="EMBL" id="RKF19948.1"/>
    </source>
</evidence>
<dbReference type="SUPFAM" id="SSF53850">
    <property type="entry name" value="Periplasmic binding protein-like II"/>
    <property type="match status" value="1"/>
</dbReference>
<dbReference type="Pfam" id="PF03466">
    <property type="entry name" value="LysR_substrate"/>
    <property type="match status" value="1"/>
</dbReference>
<feature type="domain" description="HTH lysR-type" evidence="5">
    <location>
        <begin position="6"/>
        <end position="63"/>
    </location>
</feature>
<dbReference type="GO" id="GO:0000976">
    <property type="term" value="F:transcription cis-regulatory region binding"/>
    <property type="evidence" value="ECO:0007669"/>
    <property type="project" value="TreeGrafter"/>
</dbReference>
<dbReference type="InterPro" id="IPR036388">
    <property type="entry name" value="WH-like_DNA-bd_sf"/>
</dbReference>
<evidence type="ECO:0000259" key="5">
    <source>
        <dbReference type="PROSITE" id="PS50931"/>
    </source>
</evidence>
<comment type="caution">
    <text evidence="6">The sequence shown here is derived from an EMBL/GenBank/DDBJ whole genome shotgun (WGS) entry which is preliminary data.</text>
</comment>
<sequence length="323" mass="36158">MNGLNFDIKMLEVLVATAQCGSMTAAGQQLGLSQSAVSQTLANLETNVGVPLLDRSVRPVALTVAGRYFFDRSKHLIEHAQQTQTALSQRNFTRLHALRLAIVDSFAATMGNHLVAAIKSHSDQWMMTSGRSHMHQQALLGRQVDIVISDDLLVNHDNLQRIRLLKEPFILVLPKQLHKLHKSNDLKFLAKNHDFVRYTSNALIGQTIERYLYELGVNPPERIFLDNTHAVLAAVANGLGWTISTPLCVLQAQGLQENLHYEPLAVDDSFYRTLTLISRRNELGSLPERLAQHSASCLTQYYLPFIQQNLPWALKLIKVAQLG</sequence>
<dbReference type="RefSeq" id="WP_120353952.1">
    <property type="nucleotide sequence ID" value="NZ_RAQO01000004.1"/>
</dbReference>
<dbReference type="PROSITE" id="PS50931">
    <property type="entry name" value="HTH_LYSR"/>
    <property type="match status" value="1"/>
</dbReference>
<gene>
    <name evidence="6" type="ORF">DBZ36_05710</name>
</gene>
<accession>A0A420EH04</accession>
<dbReference type="Pfam" id="PF00126">
    <property type="entry name" value="HTH_1"/>
    <property type="match status" value="1"/>
</dbReference>
<dbReference type="InterPro" id="IPR036390">
    <property type="entry name" value="WH_DNA-bd_sf"/>
</dbReference>
<dbReference type="PANTHER" id="PTHR30126:SF40">
    <property type="entry name" value="HTH-TYPE TRANSCRIPTIONAL REGULATOR GLTR"/>
    <property type="match status" value="1"/>
</dbReference>
<keyword evidence="7" id="KW-1185">Reference proteome</keyword>
<dbReference type="AlphaFoldDB" id="A0A420EH04"/>
<keyword evidence="2" id="KW-0805">Transcription regulation</keyword>
<dbReference type="EMBL" id="RAQO01000004">
    <property type="protein sequence ID" value="RKF19948.1"/>
    <property type="molecule type" value="Genomic_DNA"/>
</dbReference>
<dbReference type="OrthoDB" id="3252676at2"/>
<evidence type="ECO:0000313" key="7">
    <source>
        <dbReference type="Proteomes" id="UP000286482"/>
    </source>
</evidence>
<dbReference type="FunFam" id="1.10.10.10:FF:000001">
    <property type="entry name" value="LysR family transcriptional regulator"/>
    <property type="match status" value="1"/>
</dbReference>
<proteinExistence type="inferred from homology"/>
<organism evidence="6 7">
    <name type="scientific">Alginatibacterium sediminis</name>
    <dbReference type="NCBI Taxonomy" id="2164068"/>
    <lineage>
        <taxon>Bacteria</taxon>
        <taxon>Pseudomonadati</taxon>
        <taxon>Pseudomonadota</taxon>
        <taxon>Gammaproteobacteria</taxon>
        <taxon>Alteromonadales</taxon>
        <taxon>Alteromonadaceae</taxon>
        <taxon>Alginatibacterium</taxon>
    </lineage>
</organism>
<dbReference type="SUPFAM" id="SSF46785">
    <property type="entry name" value="Winged helix' DNA-binding domain"/>
    <property type="match status" value="1"/>
</dbReference>
<comment type="similarity">
    <text evidence="1">Belongs to the LysR transcriptional regulatory family.</text>
</comment>
<evidence type="ECO:0000256" key="1">
    <source>
        <dbReference type="ARBA" id="ARBA00009437"/>
    </source>
</evidence>
<evidence type="ECO:0000256" key="2">
    <source>
        <dbReference type="ARBA" id="ARBA00023015"/>
    </source>
</evidence>
<dbReference type="PANTHER" id="PTHR30126">
    <property type="entry name" value="HTH-TYPE TRANSCRIPTIONAL REGULATOR"/>
    <property type="match status" value="1"/>
</dbReference>
<evidence type="ECO:0000256" key="4">
    <source>
        <dbReference type="ARBA" id="ARBA00023163"/>
    </source>
</evidence>
<protein>
    <submittedName>
        <fullName evidence="6">LysR family transcriptional regulator</fullName>
    </submittedName>
</protein>
<name>A0A420EH04_9ALTE</name>